<dbReference type="GeneID" id="106155308"/>
<feature type="domain" description="B box-type" evidence="7">
    <location>
        <begin position="40"/>
        <end position="86"/>
    </location>
</feature>
<reference evidence="9" key="1">
    <citation type="submission" date="2025-08" db="UniProtKB">
        <authorList>
            <consortium name="RefSeq"/>
        </authorList>
    </citation>
    <scope>IDENTIFICATION</scope>
    <source>
        <tissue evidence="9">Gonads</tissue>
    </source>
</reference>
<evidence type="ECO:0000256" key="1">
    <source>
        <dbReference type="ARBA" id="ARBA00022741"/>
    </source>
</evidence>
<dbReference type="OrthoDB" id="4062651at2759"/>
<dbReference type="Pfam" id="PF07714">
    <property type="entry name" value="PK_Tyr_Ser-Thr"/>
    <property type="match status" value="1"/>
</dbReference>
<evidence type="ECO:0000256" key="4">
    <source>
        <dbReference type="SAM" id="Coils"/>
    </source>
</evidence>
<dbReference type="Pfam" id="PF00643">
    <property type="entry name" value="zf-B_box"/>
    <property type="match status" value="1"/>
</dbReference>
<gene>
    <name evidence="9" type="primary">LOC106155308</name>
</gene>
<accession>A0A2R2MKH3</accession>
<keyword evidence="9" id="KW-0808">Transferase</keyword>
<organism evidence="8 9">
    <name type="scientific">Lingula anatina</name>
    <name type="common">Brachiopod</name>
    <name type="synonym">Lingula unguis</name>
    <dbReference type="NCBI Taxonomy" id="7574"/>
    <lineage>
        <taxon>Eukaryota</taxon>
        <taxon>Metazoa</taxon>
        <taxon>Spiralia</taxon>
        <taxon>Lophotrochozoa</taxon>
        <taxon>Brachiopoda</taxon>
        <taxon>Linguliformea</taxon>
        <taxon>Lingulata</taxon>
        <taxon>Lingulida</taxon>
        <taxon>Linguloidea</taxon>
        <taxon>Lingulidae</taxon>
        <taxon>Lingula</taxon>
    </lineage>
</organism>
<dbReference type="GO" id="GO:0005524">
    <property type="term" value="F:ATP binding"/>
    <property type="evidence" value="ECO:0007669"/>
    <property type="project" value="UniProtKB-KW"/>
</dbReference>
<dbReference type="InterPro" id="IPR011009">
    <property type="entry name" value="Kinase-like_dom_sf"/>
</dbReference>
<feature type="domain" description="Protein kinase" evidence="6">
    <location>
        <begin position="389"/>
        <end position="678"/>
    </location>
</feature>
<dbReference type="InterPro" id="IPR000719">
    <property type="entry name" value="Prot_kinase_dom"/>
</dbReference>
<sequence>MLDMYIYLIILSRSEKFLNTTPKRFKSYLYKYITSKAEMAASTKCNNCEINAAEITCEQCHSELCNNCSQTIHQHKIMQKHTLKKINVPPKVPPKPTFDKAAAKDEIYKPLCQKHKKTIINVCKDDELLLCIQCQDEEHQGHQTVSLLSATKAASKTIKSQLQKMQDDLIQLQDLQKDISGEENLLSEKTSQIKCDMMTRKQKLCDTIDKIAQNLLMMADKETSTGKETLTATVNQIVDQIQKTEAAIMDANATVVKGSPEEILNLRKHLQHVTADFAEEYQAIVNKSSEMKHLAENLESNFYASVVAMMNSDTGDSTQFDHKYLTGMLTGVTCTTEDSKVPDYENTELLEKAQHGNYANVEDGNKGSINAKEEDEEDQDEDYIHMFNLETVKEMQEASLKRMSQALDLDVYENTNLRPKLLLDRHAVDYTELLHKTDCREVWVGTVYGMPATINVLNINSVDEQQLHSQATELASFQHPHLATMLTCLEGEPYFVATEHFPQGSLLDFMAEDMGETLGLRLLLQIASQIAAGMAYLEEIHFAHGYLKSTNVFILTSDPDHFKVKVELCPWKKAAKDFTPPIRWAAPEVIKYGKKGISSMSDVWSFAVVMVEMATLGKLPYEGMTEMEVLQKVQEGYHLPIPHNEHYEFPQEIYEELLKCWSLEPSQRPKFEFLHTYTEDMFHITPEDYLRPTDWVQSSKQIHYV</sequence>
<feature type="coiled-coil region" evidence="4">
    <location>
        <begin position="155"/>
        <end position="192"/>
    </location>
</feature>
<evidence type="ECO:0000313" key="9">
    <source>
        <dbReference type="RefSeq" id="XP_023930698.1"/>
    </source>
</evidence>
<evidence type="ECO:0000256" key="3">
    <source>
        <dbReference type="PROSITE-ProRule" id="PRU00024"/>
    </source>
</evidence>
<feature type="domain" description="B box-type" evidence="7">
    <location>
        <begin position="111"/>
        <end position="147"/>
    </location>
</feature>
<evidence type="ECO:0000256" key="2">
    <source>
        <dbReference type="ARBA" id="ARBA00022840"/>
    </source>
</evidence>
<evidence type="ECO:0000259" key="7">
    <source>
        <dbReference type="PROSITE" id="PS50119"/>
    </source>
</evidence>
<dbReference type="PRINTS" id="PR00109">
    <property type="entry name" value="TYRKINASE"/>
</dbReference>
<dbReference type="Proteomes" id="UP000085678">
    <property type="component" value="Unplaced"/>
</dbReference>
<evidence type="ECO:0000256" key="5">
    <source>
        <dbReference type="SAM" id="MobiDB-lite"/>
    </source>
</evidence>
<evidence type="ECO:0000259" key="6">
    <source>
        <dbReference type="PROSITE" id="PS50011"/>
    </source>
</evidence>
<proteinExistence type="predicted"/>
<keyword evidence="3" id="KW-0862">Zinc</keyword>
<dbReference type="InParanoid" id="A0A2R2MKH3"/>
<dbReference type="GO" id="GO:0004672">
    <property type="term" value="F:protein kinase activity"/>
    <property type="evidence" value="ECO:0007669"/>
    <property type="project" value="InterPro"/>
</dbReference>
<keyword evidence="3" id="KW-0479">Metal-binding</keyword>
<keyword evidence="9" id="KW-0418">Kinase</keyword>
<evidence type="ECO:0000313" key="8">
    <source>
        <dbReference type="Proteomes" id="UP000085678"/>
    </source>
</evidence>
<keyword evidence="4" id="KW-0175">Coiled coil</keyword>
<name>A0A2R2MKH3_LINAN</name>
<dbReference type="PROSITE" id="PS50011">
    <property type="entry name" value="PROTEIN_KINASE_DOM"/>
    <property type="match status" value="1"/>
</dbReference>
<dbReference type="GO" id="GO:0008270">
    <property type="term" value="F:zinc ion binding"/>
    <property type="evidence" value="ECO:0007669"/>
    <property type="project" value="UniProtKB-KW"/>
</dbReference>
<dbReference type="CDD" id="cd19769">
    <property type="entry name" value="Bbox2_TRIM16-like"/>
    <property type="match status" value="1"/>
</dbReference>
<dbReference type="SMART" id="SM00336">
    <property type="entry name" value="BBOX"/>
    <property type="match status" value="2"/>
</dbReference>
<dbReference type="PROSITE" id="PS50119">
    <property type="entry name" value="ZF_BBOX"/>
    <property type="match status" value="2"/>
</dbReference>
<dbReference type="InterPro" id="IPR000315">
    <property type="entry name" value="Znf_B-box"/>
</dbReference>
<protein>
    <submittedName>
        <fullName evidence="9">Tyrosine-protein kinase Fer isoform X1</fullName>
    </submittedName>
</protein>
<dbReference type="AlphaFoldDB" id="A0A2R2MKH3"/>
<keyword evidence="2" id="KW-0067">ATP-binding</keyword>
<keyword evidence="3" id="KW-0863">Zinc-finger</keyword>
<dbReference type="InterPro" id="IPR001245">
    <property type="entry name" value="Ser-Thr/Tyr_kinase_cat_dom"/>
</dbReference>
<dbReference type="InterPro" id="IPR050198">
    <property type="entry name" value="Non-receptor_tyrosine_kinases"/>
</dbReference>
<dbReference type="Gene3D" id="3.30.160.60">
    <property type="entry name" value="Classic Zinc Finger"/>
    <property type="match status" value="1"/>
</dbReference>
<dbReference type="Gene3D" id="1.10.510.10">
    <property type="entry name" value="Transferase(Phosphotransferase) domain 1"/>
    <property type="match status" value="1"/>
</dbReference>
<dbReference type="RefSeq" id="XP_023930698.1">
    <property type="nucleotide sequence ID" value="XM_024074930.1"/>
</dbReference>
<keyword evidence="1" id="KW-0547">Nucleotide-binding</keyword>
<dbReference type="PANTHER" id="PTHR24418">
    <property type="entry name" value="TYROSINE-PROTEIN KINASE"/>
    <property type="match status" value="1"/>
</dbReference>
<dbReference type="SUPFAM" id="SSF56112">
    <property type="entry name" value="Protein kinase-like (PK-like)"/>
    <property type="match status" value="1"/>
</dbReference>
<keyword evidence="8" id="KW-1185">Reference proteome</keyword>
<feature type="region of interest" description="Disordered" evidence="5">
    <location>
        <begin position="359"/>
        <end position="379"/>
    </location>
</feature>
<dbReference type="STRING" id="7574.A0A2R2MKH3"/>
<dbReference type="SUPFAM" id="SSF57845">
    <property type="entry name" value="B-box zinc-binding domain"/>
    <property type="match status" value="1"/>
</dbReference>
<dbReference type="CDD" id="cd19757">
    <property type="entry name" value="Bbox1"/>
    <property type="match status" value="1"/>
</dbReference>